<dbReference type="PROSITE" id="PS50297">
    <property type="entry name" value="ANK_REP_REGION"/>
    <property type="match status" value="6"/>
</dbReference>
<dbReference type="InterPro" id="IPR036770">
    <property type="entry name" value="Ankyrin_rpt-contain_sf"/>
</dbReference>
<dbReference type="EMBL" id="MN740098">
    <property type="protein sequence ID" value="QHT87692.1"/>
    <property type="molecule type" value="Genomic_DNA"/>
</dbReference>
<dbReference type="PROSITE" id="PS50088">
    <property type="entry name" value="ANK_REPEAT"/>
    <property type="match status" value="6"/>
</dbReference>
<feature type="compositionally biased region" description="Polar residues" evidence="3">
    <location>
        <begin position="387"/>
        <end position="396"/>
    </location>
</feature>
<evidence type="ECO:0000256" key="3">
    <source>
        <dbReference type="SAM" id="MobiDB-lite"/>
    </source>
</evidence>
<dbReference type="PANTHER" id="PTHR24198">
    <property type="entry name" value="ANKYRIN REPEAT AND PROTEIN KINASE DOMAIN-CONTAINING PROTEIN"/>
    <property type="match status" value="1"/>
</dbReference>
<dbReference type="Pfam" id="PF12796">
    <property type="entry name" value="Ank_2"/>
    <property type="match status" value="2"/>
</dbReference>
<dbReference type="AlphaFoldDB" id="A0A6C0I4H6"/>
<proteinExistence type="predicted"/>
<evidence type="ECO:0000256" key="2">
    <source>
        <dbReference type="ARBA" id="ARBA00023043"/>
    </source>
</evidence>
<dbReference type="Pfam" id="PF13637">
    <property type="entry name" value="Ank_4"/>
    <property type="match status" value="2"/>
</dbReference>
<feature type="region of interest" description="Disordered" evidence="3">
    <location>
        <begin position="353"/>
        <end position="396"/>
    </location>
</feature>
<evidence type="ECO:0000313" key="4">
    <source>
        <dbReference type="EMBL" id="QHT87692.1"/>
    </source>
</evidence>
<keyword evidence="2" id="KW-0040">ANK repeat</keyword>
<dbReference type="PANTHER" id="PTHR24198:SF165">
    <property type="entry name" value="ANKYRIN REPEAT-CONTAINING PROTEIN-RELATED"/>
    <property type="match status" value="1"/>
</dbReference>
<dbReference type="InterPro" id="IPR002110">
    <property type="entry name" value="Ankyrin_rpt"/>
</dbReference>
<sequence length="396" mass="43509">MDLSERLENAITDGDLDEVKLLVDVEGADINEEDLLTPLGNACYRGHLEIAQFLISRGAEVNPLLLANSFSLTPLLAVCGTRSNQNNLQIAELLILNGANVNDVSSYDRSSPLHRVCFNGNRELAQFFISNGADVNYKKKTGETPLHVVCDRGDITIALLLLESGANVDSRDNSNQTPLHYASFANRVELIDVLYDYRADLGAKDNHGKTPLHIACARRSLSTVETLLDRRPDIRSIPDSFGNLPIPPCPLLEACDRGYTNIVLWHLSLGGIKDINQGIDSDNNTLIHIASKAGNLQLVNTLLGLGAYPMSRNGDGKTPLQVAREHNHNDNHREVIDQLSSLYSEEDFPPVDHAVVGGATKSNKNTKRASNSCKRSIKKKTKHRKNGNQQNKSKSH</sequence>
<dbReference type="SMART" id="SM00248">
    <property type="entry name" value="ANK"/>
    <property type="match status" value="9"/>
</dbReference>
<evidence type="ECO:0000256" key="1">
    <source>
        <dbReference type="ARBA" id="ARBA00022737"/>
    </source>
</evidence>
<dbReference type="Gene3D" id="1.25.40.20">
    <property type="entry name" value="Ankyrin repeat-containing domain"/>
    <property type="match status" value="3"/>
</dbReference>
<dbReference type="SUPFAM" id="SSF48403">
    <property type="entry name" value="Ankyrin repeat"/>
    <property type="match status" value="1"/>
</dbReference>
<feature type="compositionally biased region" description="Basic residues" evidence="3">
    <location>
        <begin position="375"/>
        <end position="386"/>
    </location>
</feature>
<keyword evidence="1" id="KW-0677">Repeat</keyword>
<protein>
    <submittedName>
        <fullName evidence="4">Uncharacterized protein</fullName>
    </submittedName>
</protein>
<feature type="compositionally biased region" description="Polar residues" evidence="3">
    <location>
        <begin position="360"/>
        <end position="373"/>
    </location>
</feature>
<accession>A0A6C0I4H6</accession>
<name>A0A6C0I4H6_9ZZZZ</name>
<organism evidence="4">
    <name type="scientific">viral metagenome</name>
    <dbReference type="NCBI Taxonomy" id="1070528"/>
    <lineage>
        <taxon>unclassified sequences</taxon>
        <taxon>metagenomes</taxon>
        <taxon>organismal metagenomes</taxon>
    </lineage>
</organism>
<reference evidence="4" key="1">
    <citation type="journal article" date="2020" name="Nature">
        <title>Giant virus diversity and host interactions through global metagenomics.</title>
        <authorList>
            <person name="Schulz F."/>
            <person name="Roux S."/>
            <person name="Paez-Espino D."/>
            <person name="Jungbluth S."/>
            <person name="Walsh D.A."/>
            <person name="Denef V.J."/>
            <person name="McMahon K.D."/>
            <person name="Konstantinidis K.T."/>
            <person name="Eloe-Fadrosh E.A."/>
            <person name="Kyrpides N.C."/>
            <person name="Woyke T."/>
        </authorList>
    </citation>
    <scope>NUCLEOTIDE SEQUENCE</scope>
    <source>
        <strain evidence="4">GVMAG-M-3300023184-190</strain>
    </source>
</reference>